<keyword evidence="1" id="KW-0175">Coiled coil</keyword>
<dbReference type="OrthoDB" id="9977870at2759"/>
<organism evidence="3 4">
    <name type="scientific">Aureobasidium pullulans EXF-150</name>
    <dbReference type="NCBI Taxonomy" id="1043002"/>
    <lineage>
        <taxon>Eukaryota</taxon>
        <taxon>Fungi</taxon>
        <taxon>Dikarya</taxon>
        <taxon>Ascomycota</taxon>
        <taxon>Pezizomycotina</taxon>
        <taxon>Dothideomycetes</taxon>
        <taxon>Dothideomycetidae</taxon>
        <taxon>Dothideales</taxon>
        <taxon>Saccotheciaceae</taxon>
        <taxon>Aureobasidium</taxon>
    </lineage>
</organism>
<keyword evidence="4" id="KW-1185">Reference proteome</keyword>
<dbReference type="AlphaFoldDB" id="A0A074YJP7"/>
<evidence type="ECO:0000256" key="2">
    <source>
        <dbReference type="SAM" id="MobiDB-lite"/>
    </source>
</evidence>
<dbReference type="HOGENOM" id="CLU_470094_0_0_1"/>
<evidence type="ECO:0000313" key="3">
    <source>
        <dbReference type="EMBL" id="KEQ87101.1"/>
    </source>
</evidence>
<gene>
    <name evidence="3" type="ORF">M438DRAFT_353149</name>
</gene>
<feature type="coiled-coil region" evidence="1">
    <location>
        <begin position="453"/>
        <end position="498"/>
    </location>
</feature>
<sequence length="597" mass="68181">MDDEFAREVLRLAEGQTVEDFETDLKNQAQHLDIDIASLENTLKDKGQKATSSLTSSTHPRRSISTGSHGSHSTDFTDASRISRDCPHARARPGRGRRSSATSVSIRDYDSIVNHARFDYRRSSFNFATSPIISPSPSTFSLSSVWSRSRESSPKRHIITRGLSRLRLRRTDSGDSTREKDDCPHCPQSGSRHRRTLHTLSCGHRYCTLALRKIIKDSLNDENIPPTCCKRPIPGSLVASVMSQEEQDALMNMLVAWDDEATTTPPTIYESTSHPTSFPKSRSQSRSPTCGAQEHSPSEETKRNLEIATELPGFKELRQNQERQRDNLTAWAARKRQGVIDGYAVRKLQLLPYFDRQKDQLAEKQSAAIARIEDKHVVDEHEMREGHEIETRNNAIALKHMEAYCRGETTSGERHDRAITDRDLAELTKARRARDQMDAKHSGAISVLRGEQSRRISQRLVKQEEELSELESRQMKELESLQRECDDMVRDWDEETQKRRSKLERWWTMQVEIWRKNLEQETGVQFSEDLPPIQWPLPDNNETIKRKDPTKRHTIAGSPAPGLQSHGRRELSSISPTRKHHRISTAFTIRSGMIGKA</sequence>
<feature type="compositionally biased region" description="Low complexity" evidence="2">
    <location>
        <begin position="63"/>
        <end position="74"/>
    </location>
</feature>
<feature type="compositionally biased region" description="Basic and acidic residues" evidence="2">
    <location>
        <begin position="170"/>
        <end position="184"/>
    </location>
</feature>
<dbReference type="InterPro" id="IPR013083">
    <property type="entry name" value="Znf_RING/FYVE/PHD"/>
</dbReference>
<feature type="region of interest" description="Disordered" evidence="2">
    <location>
        <begin position="170"/>
        <end position="190"/>
    </location>
</feature>
<protein>
    <submittedName>
        <fullName evidence="3">Uncharacterized protein</fullName>
    </submittedName>
</protein>
<dbReference type="EMBL" id="KL584977">
    <property type="protein sequence ID" value="KEQ87101.1"/>
    <property type="molecule type" value="Genomic_DNA"/>
</dbReference>
<feature type="region of interest" description="Disordered" evidence="2">
    <location>
        <begin position="46"/>
        <end position="104"/>
    </location>
</feature>
<feature type="region of interest" description="Disordered" evidence="2">
    <location>
        <begin position="264"/>
        <end position="305"/>
    </location>
</feature>
<evidence type="ECO:0000256" key="1">
    <source>
        <dbReference type="SAM" id="Coils"/>
    </source>
</evidence>
<feature type="compositionally biased region" description="Basic residues" evidence="2">
    <location>
        <begin position="89"/>
        <end position="98"/>
    </location>
</feature>
<feature type="region of interest" description="Disordered" evidence="2">
    <location>
        <begin position="529"/>
        <end position="580"/>
    </location>
</feature>
<dbReference type="Gene3D" id="3.30.40.10">
    <property type="entry name" value="Zinc/RING finger domain, C3HC4 (zinc finger)"/>
    <property type="match status" value="1"/>
</dbReference>
<evidence type="ECO:0000313" key="4">
    <source>
        <dbReference type="Proteomes" id="UP000030706"/>
    </source>
</evidence>
<dbReference type="GeneID" id="40749154"/>
<reference evidence="3 4" key="1">
    <citation type="journal article" date="2014" name="BMC Genomics">
        <title>Genome sequencing of four Aureobasidium pullulans varieties: biotechnological potential, stress tolerance, and description of new species.</title>
        <authorList>
            <person name="Gostin Ar C."/>
            <person name="Ohm R.A."/>
            <person name="Kogej T."/>
            <person name="Sonjak S."/>
            <person name="Turk M."/>
            <person name="Zajc J."/>
            <person name="Zalar P."/>
            <person name="Grube M."/>
            <person name="Sun H."/>
            <person name="Han J."/>
            <person name="Sharma A."/>
            <person name="Chiniquy J."/>
            <person name="Ngan C.Y."/>
            <person name="Lipzen A."/>
            <person name="Barry K."/>
            <person name="Grigoriev I.V."/>
            <person name="Gunde-Cimerman N."/>
        </authorList>
    </citation>
    <scope>NUCLEOTIDE SEQUENCE [LARGE SCALE GENOMIC DNA]</scope>
    <source>
        <strain evidence="3 4">EXF-150</strain>
    </source>
</reference>
<dbReference type="RefSeq" id="XP_029763288.1">
    <property type="nucleotide sequence ID" value="XM_029906848.1"/>
</dbReference>
<dbReference type="Proteomes" id="UP000030706">
    <property type="component" value="Unassembled WGS sequence"/>
</dbReference>
<accession>A0A074YJP7</accession>
<feature type="compositionally biased region" description="Basic and acidic residues" evidence="2">
    <location>
        <begin position="296"/>
        <end position="305"/>
    </location>
</feature>
<feature type="compositionally biased region" description="Polar residues" evidence="2">
    <location>
        <begin position="264"/>
        <end position="290"/>
    </location>
</feature>
<feature type="compositionally biased region" description="Polar residues" evidence="2">
    <location>
        <begin position="49"/>
        <end position="58"/>
    </location>
</feature>
<name>A0A074YJP7_AURPU</name>
<dbReference type="STRING" id="1043002.A0A074YJP7"/>
<proteinExistence type="predicted"/>